<feature type="non-terminal residue" evidence="2">
    <location>
        <position position="1"/>
    </location>
</feature>
<dbReference type="Proteomes" id="UP000807159">
    <property type="component" value="Chromosome 1"/>
</dbReference>
<dbReference type="AlphaFoldDB" id="A0A8T2ZSZ4"/>
<evidence type="ECO:0000313" key="3">
    <source>
        <dbReference type="Proteomes" id="UP000807159"/>
    </source>
</evidence>
<gene>
    <name evidence="2" type="ORF">H0E87_001857</name>
</gene>
<sequence length="148" mass="16146">AATLPQQKRTREPGSRSPSFPTEGRGRRAPLYQKQRTLSPKTRGDGQSFLPLSRPLHFHLSLGQQTPLTTSSSFRAITLPLGFLAPKTRSLRGVSCSLLKPPLLDGTHRQPPPYSSAAVSPPQHRQQATGHGLPHQHRRGRASLIGAD</sequence>
<dbReference type="EMBL" id="JACEGQ020000001">
    <property type="protein sequence ID" value="KAH8520567.1"/>
    <property type="molecule type" value="Genomic_DNA"/>
</dbReference>
<evidence type="ECO:0000313" key="2">
    <source>
        <dbReference type="EMBL" id="KAH8520567.1"/>
    </source>
</evidence>
<organism evidence="2 3">
    <name type="scientific">Populus deltoides</name>
    <name type="common">Eastern poplar</name>
    <name type="synonym">Eastern cottonwood</name>
    <dbReference type="NCBI Taxonomy" id="3696"/>
    <lineage>
        <taxon>Eukaryota</taxon>
        <taxon>Viridiplantae</taxon>
        <taxon>Streptophyta</taxon>
        <taxon>Embryophyta</taxon>
        <taxon>Tracheophyta</taxon>
        <taxon>Spermatophyta</taxon>
        <taxon>Magnoliopsida</taxon>
        <taxon>eudicotyledons</taxon>
        <taxon>Gunneridae</taxon>
        <taxon>Pentapetalae</taxon>
        <taxon>rosids</taxon>
        <taxon>fabids</taxon>
        <taxon>Malpighiales</taxon>
        <taxon>Salicaceae</taxon>
        <taxon>Saliceae</taxon>
        <taxon>Populus</taxon>
    </lineage>
</organism>
<protein>
    <submittedName>
        <fullName evidence="2">Uncharacterized protein</fullName>
    </submittedName>
</protein>
<reference evidence="2" key="1">
    <citation type="journal article" date="2021" name="J. Hered.">
        <title>Genome Assembly of Salicaceae Populus deltoides (Eastern Cottonwood) I-69 Based on Nanopore Sequencing and Hi-C Technologies.</title>
        <authorList>
            <person name="Bai S."/>
            <person name="Wu H."/>
            <person name="Zhang J."/>
            <person name="Pan Z."/>
            <person name="Zhao W."/>
            <person name="Li Z."/>
            <person name="Tong C."/>
        </authorList>
    </citation>
    <scope>NUCLEOTIDE SEQUENCE</scope>
    <source>
        <tissue evidence="2">Leaf</tissue>
    </source>
</reference>
<comment type="caution">
    <text evidence="2">The sequence shown here is derived from an EMBL/GenBank/DDBJ whole genome shotgun (WGS) entry which is preliminary data.</text>
</comment>
<proteinExistence type="predicted"/>
<feature type="region of interest" description="Disordered" evidence="1">
    <location>
        <begin position="1"/>
        <end position="50"/>
    </location>
</feature>
<evidence type="ECO:0000256" key="1">
    <source>
        <dbReference type="SAM" id="MobiDB-lite"/>
    </source>
</evidence>
<accession>A0A8T2ZSZ4</accession>
<name>A0A8T2ZSZ4_POPDE</name>
<feature type="region of interest" description="Disordered" evidence="1">
    <location>
        <begin position="102"/>
        <end position="148"/>
    </location>
</feature>
<keyword evidence="3" id="KW-1185">Reference proteome</keyword>